<accession>A0A433NR72</accession>
<protein>
    <submittedName>
        <fullName evidence="1">Uncharacterized protein</fullName>
    </submittedName>
</protein>
<dbReference type="Proteomes" id="UP000268857">
    <property type="component" value="Unassembled WGS sequence"/>
</dbReference>
<name>A0A433NR72_CHLFR</name>
<sequence>MLANTAIQKNKVFMQIVPLAIGRAIAIEYTRGRAIIVGWALPNFPQIPILGCEQCPPYALLERSHQYKFFSNSVEKHWNY</sequence>
<comment type="caution">
    <text evidence="1">The sequence shown here is derived from an EMBL/GenBank/DDBJ whole genome shotgun (WGS) entry which is preliminary data.</text>
</comment>
<gene>
    <name evidence="1" type="ORF">PCC6912_01610</name>
</gene>
<reference evidence="1 2" key="1">
    <citation type="journal article" date="2019" name="Genome Biol. Evol.">
        <title>Day and night: Metabolic profiles and evolutionary relationships of six axenic non-marine cyanobacteria.</title>
        <authorList>
            <person name="Will S.E."/>
            <person name="Henke P."/>
            <person name="Boedeker C."/>
            <person name="Huang S."/>
            <person name="Brinkmann H."/>
            <person name="Rohde M."/>
            <person name="Jarek M."/>
            <person name="Friedl T."/>
            <person name="Seufert S."/>
            <person name="Schumacher M."/>
            <person name="Overmann J."/>
            <person name="Neumann-Schaal M."/>
            <person name="Petersen J."/>
        </authorList>
    </citation>
    <scope>NUCLEOTIDE SEQUENCE [LARGE SCALE GENOMIC DNA]</scope>
    <source>
        <strain evidence="1 2">PCC 6912</strain>
    </source>
</reference>
<organism evidence="1 2">
    <name type="scientific">Chlorogloeopsis fritschii PCC 6912</name>
    <dbReference type="NCBI Taxonomy" id="211165"/>
    <lineage>
        <taxon>Bacteria</taxon>
        <taxon>Bacillati</taxon>
        <taxon>Cyanobacteriota</taxon>
        <taxon>Cyanophyceae</taxon>
        <taxon>Nostocales</taxon>
        <taxon>Chlorogloeopsidaceae</taxon>
        <taxon>Chlorogloeopsis</taxon>
    </lineage>
</organism>
<dbReference type="EMBL" id="RSCJ01000001">
    <property type="protein sequence ID" value="RUR86718.1"/>
    <property type="molecule type" value="Genomic_DNA"/>
</dbReference>
<evidence type="ECO:0000313" key="2">
    <source>
        <dbReference type="Proteomes" id="UP000268857"/>
    </source>
</evidence>
<evidence type="ECO:0000313" key="1">
    <source>
        <dbReference type="EMBL" id="RUR86718.1"/>
    </source>
</evidence>
<proteinExistence type="predicted"/>
<keyword evidence="2" id="KW-1185">Reference proteome</keyword>
<dbReference type="AlphaFoldDB" id="A0A433NR72"/>
<dbReference type="STRING" id="211165.GCA_000317285_05070"/>